<organism evidence="3 4">
    <name type="scientific">Nocardia tengchongensis</name>
    <dbReference type="NCBI Taxonomy" id="2055889"/>
    <lineage>
        <taxon>Bacteria</taxon>
        <taxon>Bacillati</taxon>
        <taxon>Actinomycetota</taxon>
        <taxon>Actinomycetes</taxon>
        <taxon>Mycobacteriales</taxon>
        <taxon>Nocardiaceae</taxon>
        <taxon>Nocardia</taxon>
    </lineage>
</organism>
<keyword evidence="4" id="KW-1185">Reference proteome</keyword>
<dbReference type="Pfam" id="PF00313">
    <property type="entry name" value="CSD"/>
    <property type="match status" value="1"/>
</dbReference>
<proteinExistence type="predicted"/>
<dbReference type="InterPro" id="IPR011129">
    <property type="entry name" value="CSD"/>
</dbReference>
<dbReference type="InterPro" id="IPR002059">
    <property type="entry name" value="CSP_DNA-bd"/>
</dbReference>
<dbReference type="PROSITE" id="PS51857">
    <property type="entry name" value="CSD_2"/>
    <property type="match status" value="1"/>
</dbReference>
<name>A0ABX8CHG9_9NOCA</name>
<dbReference type="Proteomes" id="UP000683310">
    <property type="component" value="Chromosome"/>
</dbReference>
<dbReference type="SUPFAM" id="SSF50249">
    <property type="entry name" value="Nucleic acid-binding proteins"/>
    <property type="match status" value="1"/>
</dbReference>
<evidence type="ECO:0000313" key="3">
    <source>
        <dbReference type="EMBL" id="QVI19413.1"/>
    </source>
</evidence>
<evidence type="ECO:0000256" key="1">
    <source>
        <dbReference type="SAM" id="MobiDB-lite"/>
    </source>
</evidence>
<reference evidence="3 4" key="1">
    <citation type="submission" date="2021-04" db="EMBL/GenBank/DDBJ databases">
        <title>Nocardia tengchongensis.</title>
        <authorList>
            <person name="Zhuang k."/>
            <person name="Ran Y."/>
            <person name="Li W."/>
        </authorList>
    </citation>
    <scope>NUCLEOTIDE SEQUENCE [LARGE SCALE GENOMIC DNA]</scope>
    <source>
        <strain evidence="3 4">CFH S0057</strain>
    </source>
</reference>
<dbReference type="Gene3D" id="2.40.50.140">
    <property type="entry name" value="Nucleic acid-binding proteins"/>
    <property type="match status" value="1"/>
</dbReference>
<sequence>MTEAAFTRGRRNAHFSWRATLLIPSATGEQAPSAPAGKFGTIGQGRSRNEVRAGFVPPGRVESGPAHRAGPAHTQDTELPRWRAARVDWFDTAKGFGFLTPARGPAVFVDYHVIEVPGYKTVTGGQPVIYTATDTGRGPEATRVIPYPATDHRPRRAQPTWRRARCQVRAA</sequence>
<dbReference type="InterPro" id="IPR012340">
    <property type="entry name" value="NA-bd_OB-fold"/>
</dbReference>
<gene>
    <name evidence="3" type="ORF">KHQ06_23820</name>
</gene>
<protein>
    <submittedName>
        <fullName evidence="3">Cold shock domain-containing protein</fullName>
    </submittedName>
</protein>
<dbReference type="EMBL" id="CP074371">
    <property type="protein sequence ID" value="QVI19413.1"/>
    <property type="molecule type" value="Genomic_DNA"/>
</dbReference>
<evidence type="ECO:0000259" key="2">
    <source>
        <dbReference type="PROSITE" id="PS51857"/>
    </source>
</evidence>
<feature type="domain" description="CSD" evidence="2">
    <location>
        <begin position="82"/>
        <end position="146"/>
    </location>
</feature>
<dbReference type="SMART" id="SM00357">
    <property type="entry name" value="CSP"/>
    <property type="match status" value="1"/>
</dbReference>
<dbReference type="CDD" id="cd04458">
    <property type="entry name" value="CSP_CDS"/>
    <property type="match status" value="1"/>
</dbReference>
<feature type="region of interest" description="Disordered" evidence="1">
    <location>
        <begin position="26"/>
        <end position="45"/>
    </location>
</feature>
<evidence type="ECO:0000313" key="4">
    <source>
        <dbReference type="Proteomes" id="UP000683310"/>
    </source>
</evidence>
<accession>A0ABX8CHG9</accession>